<organism evidence="1 2">
    <name type="scientific">Multifurca ochricompacta</name>
    <dbReference type="NCBI Taxonomy" id="376703"/>
    <lineage>
        <taxon>Eukaryota</taxon>
        <taxon>Fungi</taxon>
        <taxon>Dikarya</taxon>
        <taxon>Basidiomycota</taxon>
        <taxon>Agaricomycotina</taxon>
        <taxon>Agaricomycetes</taxon>
        <taxon>Russulales</taxon>
        <taxon>Russulaceae</taxon>
        <taxon>Multifurca</taxon>
    </lineage>
</organism>
<gene>
    <name evidence="1" type="ORF">B0F90DRAFT_1753303</name>
</gene>
<proteinExistence type="predicted"/>
<accession>A0AAD4LYC9</accession>
<reference evidence="1" key="1">
    <citation type="journal article" date="2022" name="New Phytol.">
        <title>Evolutionary transition to the ectomycorrhizal habit in the genomes of a hyperdiverse lineage of mushroom-forming fungi.</title>
        <authorList>
            <person name="Looney B."/>
            <person name="Miyauchi S."/>
            <person name="Morin E."/>
            <person name="Drula E."/>
            <person name="Courty P.E."/>
            <person name="Kohler A."/>
            <person name="Kuo A."/>
            <person name="LaButti K."/>
            <person name="Pangilinan J."/>
            <person name="Lipzen A."/>
            <person name="Riley R."/>
            <person name="Andreopoulos W."/>
            <person name="He G."/>
            <person name="Johnson J."/>
            <person name="Nolan M."/>
            <person name="Tritt A."/>
            <person name="Barry K.W."/>
            <person name="Grigoriev I.V."/>
            <person name="Nagy L.G."/>
            <person name="Hibbett D."/>
            <person name="Henrissat B."/>
            <person name="Matheny P.B."/>
            <person name="Labbe J."/>
            <person name="Martin F.M."/>
        </authorList>
    </citation>
    <scope>NUCLEOTIDE SEQUENCE</scope>
    <source>
        <strain evidence="1">BPL690</strain>
    </source>
</reference>
<dbReference type="Proteomes" id="UP001203297">
    <property type="component" value="Unassembled WGS sequence"/>
</dbReference>
<evidence type="ECO:0000313" key="2">
    <source>
        <dbReference type="Proteomes" id="UP001203297"/>
    </source>
</evidence>
<dbReference type="AlphaFoldDB" id="A0AAD4LYC9"/>
<keyword evidence="2" id="KW-1185">Reference proteome</keyword>
<protein>
    <submittedName>
        <fullName evidence="1">Uncharacterized protein</fullName>
    </submittedName>
</protein>
<name>A0AAD4LYC9_9AGAM</name>
<evidence type="ECO:0000313" key="1">
    <source>
        <dbReference type="EMBL" id="KAI0295043.1"/>
    </source>
</evidence>
<comment type="caution">
    <text evidence="1">The sequence shown here is derived from an EMBL/GenBank/DDBJ whole genome shotgun (WGS) entry which is preliminary data.</text>
</comment>
<sequence length="115" mass="12215">MCVQIRAAHNGTAAFRTVASLPTFSVTSSTPGPDTHYRITLRCSGISLGRLTTQTVCHLHTPETAGMILASRSRQRANVPASVVQTVGQQRAGRKAPRGLTVVVMKIETGNAGHH</sequence>
<dbReference type="EMBL" id="WTXG01000064">
    <property type="protein sequence ID" value="KAI0295043.1"/>
    <property type="molecule type" value="Genomic_DNA"/>
</dbReference>